<dbReference type="PIRSF" id="PIRSF001365">
    <property type="entry name" value="DHDPS"/>
    <property type="match status" value="1"/>
</dbReference>
<dbReference type="KEGG" id="pcat:Pcatena_01330"/>
<dbReference type="RefSeq" id="WP_126420726.1">
    <property type="nucleotide sequence ID" value="NZ_AP019367.1"/>
</dbReference>
<dbReference type="GO" id="GO:0019262">
    <property type="term" value="P:N-acetylneuraminate catabolic process"/>
    <property type="evidence" value="ECO:0007669"/>
    <property type="project" value="TreeGrafter"/>
</dbReference>
<keyword evidence="6" id="KW-1185">Reference proteome</keyword>
<dbReference type="GeneID" id="88848275"/>
<proteinExistence type="inferred from homology"/>
<dbReference type="SUPFAM" id="SSF51569">
    <property type="entry name" value="Aldolase"/>
    <property type="match status" value="1"/>
</dbReference>
<evidence type="ECO:0000313" key="5">
    <source>
        <dbReference type="EMBL" id="BBH49546.1"/>
    </source>
</evidence>
<evidence type="ECO:0000313" key="6">
    <source>
        <dbReference type="Proteomes" id="UP000273154"/>
    </source>
</evidence>
<feature type="binding site" evidence="4">
    <location>
        <position position="202"/>
    </location>
    <ligand>
        <name>pyruvate</name>
        <dbReference type="ChEBI" id="CHEBI:15361"/>
    </ligand>
</feature>
<keyword evidence="1 2" id="KW-0456">Lyase</keyword>
<feature type="active site" description="Schiff-base intermediate with substrate" evidence="3">
    <location>
        <position position="161"/>
    </location>
</feature>
<dbReference type="PANTHER" id="PTHR42849:SF1">
    <property type="entry name" value="N-ACETYLNEURAMINATE LYASE"/>
    <property type="match status" value="1"/>
</dbReference>
<name>A0A3G9K0A4_9ACTN</name>
<feature type="active site" description="Proton donor/acceptor" evidence="3">
    <location>
        <position position="131"/>
    </location>
</feature>
<dbReference type="Pfam" id="PF00701">
    <property type="entry name" value="DHDPS"/>
    <property type="match status" value="1"/>
</dbReference>
<evidence type="ECO:0000256" key="3">
    <source>
        <dbReference type="PIRSR" id="PIRSR001365-1"/>
    </source>
</evidence>
<accession>A0A3G9K0A4</accession>
<dbReference type="Proteomes" id="UP000273154">
    <property type="component" value="Chromosome"/>
</dbReference>
<dbReference type="AlphaFoldDB" id="A0A3G9K0A4"/>
<sequence>MEGLYVASMVPLDEDGKINDAVAREMIETNLAEGAAGFFVAGSSGECFLLTPEEHLHLFELFAEYKDRCTLFAHVGSCGTDESVRYAKAAADMGYERIAATPPIYFGYSSAAVAGYYDDIASAVGHGVYYYNIPMNTKRTLNLYDADTRAMFASGSIAGVKHTNLDLYEMERLRAINPELKCFGGFENEMVAFLAMGCDGFIGSTFNFMLPHYLKIYEAFNAGRIEEARELQVKANNIMEAIMGEGLFPSIKHILSARGAAVGEMRRPFQPLSPKAAAHVDSVVAENLVR</sequence>
<dbReference type="GO" id="GO:0005829">
    <property type="term" value="C:cytosol"/>
    <property type="evidence" value="ECO:0007669"/>
    <property type="project" value="TreeGrafter"/>
</dbReference>
<dbReference type="OrthoDB" id="9778880at2"/>
<organism evidence="5 6">
    <name type="scientific">Parolsenella catena</name>
    <dbReference type="NCBI Taxonomy" id="2003188"/>
    <lineage>
        <taxon>Bacteria</taxon>
        <taxon>Bacillati</taxon>
        <taxon>Actinomycetota</taxon>
        <taxon>Coriobacteriia</taxon>
        <taxon>Coriobacteriales</taxon>
        <taxon>Atopobiaceae</taxon>
        <taxon>Parolsenella</taxon>
    </lineage>
</organism>
<dbReference type="Gene3D" id="3.20.20.70">
    <property type="entry name" value="Aldolase class I"/>
    <property type="match status" value="1"/>
</dbReference>
<dbReference type="EMBL" id="AP019367">
    <property type="protein sequence ID" value="BBH49546.1"/>
    <property type="molecule type" value="Genomic_DNA"/>
</dbReference>
<evidence type="ECO:0000256" key="1">
    <source>
        <dbReference type="ARBA" id="ARBA00023239"/>
    </source>
</evidence>
<dbReference type="InterPro" id="IPR002220">
    <property type="entry name" value="DapA-like"/>
</dbReference>
<evidence type="ECO:0000256" key="4">
    <source>
        <dbReference type="PIRSR" id="PIRSR001365-2"/>
    </source>
</evidence>
<dbReference type="PANTHER" id="PTHR42849">
    <property type="entry name" value="N-ACETYLNEURAMINATE LYASE"/>
    <property type="match status" value="1"/>
</dbReference>
<protein>
    <submittedName>
        <fullName evidence="5">N-acetylneuraminate lyase</fullName>
    </submittedName>
</protein>
<dbReference type="InterPro" id="IPR013785">
    <property type="entry name" value="Aldolase_TIM"/>
</dbReference>
<gene>
    <name evidence="5" type="primary">dapA_2</name>
    <name evidence="5" type="ORF">Pcatena_01330</name>
</gene>
<evidence type="ECO:0000256" key="2">
    <source>
        <dbReference type="PIRNR" id="PIRNR001365"/>
    </source>
</evidence>
<dbReference type="GO" id="GO:0008747">
    <property type="term" value="F:N-acetylneuraminate lyase activity"/>
    <property type="evidence" value="ECO:0007669"/>
    <property type="project" value="TreeGrafter"/>
</dbReference>
<dbReference type="SMART" id="SM01130">
    <property type="entry name" value="DHDPS"/>
    <property type="match status" value="1"/>
</dbReference>
<dbReference type="PRINTS" id="PR00146">
    <property type="entry name" value="DHPICSNTHASE"/>
</dbReference>
<comment type="similarity">
    <text evidence="2">Belongs to the DapA family.</text>
</comment>
<reference evidence="6" key="1">
    <citation type="submission" date="2018-11" db="EMBL/GenBank/DDBJ databases">
        <title>Comparative genomics of Parolsenella catena and Libanicoccus massiliensis: Reclassification of Libanicoccus massiliensis as Parolsenella massiliensis comb. nov.</title>
        <authorList>
            <person name="Sakamoto M."/>
            <person name="Ikeyama N."/>
            <person name="Murakami T."/>
            <person name="Mori H."/>
            <person name="Yuki M."/>
            <person name="Ohkuma M."/>
        </authorList>
    </citation>
    <scope>NUCLEOTIDE SEQUENCE [LARGE SCALE GENOMIC DNA]</scope>
    <source>
        <strain evidence="6">JCM 31932</strain>
    </source>
</reference>